<organism evidence="2 3">
    <name type="scientific">Candolleomyces eurysporus</name>
    <dbReference type="NCBI Taxonomy" id="2828524"/>
    <lineage>
        <taxon>Eukaryota</taxon>
        <taxon>Fungi</taxon>
        <taxon>Dikarya</taxon>
        <taxon>Basidiomycota</taxon>
        <taxon>Agaricomycotina</taxon>
        <taxon>Agaricomycetes</taxon>
        <taxon>Agaricomycetidae</taxon>
        <taxon>Agaricales</taxon>
        <taxon>Agaricineae</taxon>
        <taxon>Psathyrellaceae</taxon>
        <taxon>Candolleomyces</taxon>
    </lineage>
</organism>
<proteinExistence type="predicted"/>
<accession>A0A9W8MDG5</accession>
<keyword evidence="1" id="KW-1133">Transmembrane helix</keyword>
<evidence type="ECO:0000313" key="2">
    <source>
        <dbReference type="EMBL" id="KAJ2927935.1"/>
    </source>
</evidence>
<gene>
    <name evidence="2" type="ORF">H1R20_g9166</name>
</gene>
<keyword evidence="1" id="KW-0472">Membrane</keyword>
<comment type="caution">
    <text evidence="2">The sequence shown here is derived from an EMBL/GenBank/DDBJ whole genome shotgun (WGS) entry which is preliminary data.</text>
</comment>
<feature type="non-terminal residue" evidence="2">
    <location>
        <position position="157"/>
    </location>
</feature>
<name>A0A9W8MDG5_9AGAR</name>
<feature type="transmembrane region" description="Helical" evidence="1">
    <location>
        <begin position="83"/>
        <end position="104"/>
    </location>
</feature>
<sequence length="157" mass="17745">MFTIPIFVLLIVNERKAISSPEPLRRYGYTCNFEKGNYVFNFLIACLTFGGMALIMTLGVITLVVLYRSQNGSLITVIRRDGGIYMILTFSLWLAEAIFSIPGFPIEDTYRVIFIPLVANQLLLDVKRVAKTSQKEAQPEIEDQSGCQWNVNEGQKV</sequence>
<protein>
    <submittedName>
        <fullName evidence="2">Uncharacterized protein</fullName>
    </submittedName>
</protein>
<dbReference type="Proteomes" id="UP001140091">
    <property type="component" value="Unassembled WGS sequence"/>
</dbReference>
<dbReference type="OrthoDB" id="10309169at2759"/>
<keyword evidence="3" id="KW-1185">Reference proteome</keyword>
<evidence type="ECO:0000256" key="1">
    <source>
        <dbReference type="SAM" id="Phobius"/>
    </source>
</evidence>
<dbReference type="EMBL" id="JANBPK010000950">
    <property type="protein sequence ID" value="KAJ2927935.1"/>
    <property type="molecule type" value="Genomic_DNA"/>
</dbReference>
<reference evidence="2" key="1">
    <citation type="submission" date="2022-06" db="EMBL/GenBank/DDBJ databases">
        <title>Genome Sequence of Candolleomyces eurysporus.</title>
        <authorList>
            <person name="Buettner E."/>
        </authorList>
    </citation>
    <scope>NUCLEOTIDE SEQUENCE</scope>
    <source>
        <strain evidence="2">VTCC 930004</strain>
    </source>
</reference>
<keyword evidence="1" id="KW-0812">Transmembrane</keyword>
<dbReference type="AlphaFoldDB" id="A0A9W8MDG5"/>
<evidence type="ECO:0000313" key="3">
    <source>
        <dbReference type="Proteomes" id="UP001140091"/>
    </source>
</evidence>
<feature type="transmembrane region" description="Helical" evidence="1">
    <location>
        <begin position="41"/>
        <end position="67"/>
    </location>
</feature>